<dbReference type="CDD" id="cd00093">
    <property type="entry name" value="HTH_XRE"/>
    <property type="match status" value="1"/>
</dbReference>
<protein>
    <recommendedName>
        <fullName evidence="2">HTH cro/C1-type domain-containing protein</fullName>
    </recommendedName>
</protein>
<feature type="domain" description="HTH cro/C1-type" evidence="2">
    <location>
        <begin position="25"/>
        <end position="79"/>
    </location>
</feature>
<dbReference type="EMBL" id="MVII01000019">
    <property type="protein sequence ID" value="ORB55331.1"/>
    <property type="molecule type" value="Genomic_DNA"/>
</dbReference>
<dbReference type="OrthoDB" id="5148209at2"/>
<dbReference type="PROSITE" id="PS50943">
    <property type="entry name" value="HTH_CROC1"/>
    <property type="match status" value="1"/>
</dbReference>
<evidence type="ECO:0000313" key="3">
    <source>
        <dbReference type="EMBL" id="ORB55331.1"/>
    </source>
</evidence>
<dbReference type="InterPro" id="IPR001387">
    <property type="entry name" value="Cro/C1-type_HTH"/>
</dbReference>
<dbReference type="InterPro" id="IPR010982">
    <property type="entry name" value="Lambda_DNA-bd_dom_sf"/>
</dbReference>
<reference evidence="3 4" key="1">
    <citation type="submission" date="2016-12" db="EMBL/GenBank/DDBJ databases">
        <title>The new phylogeny of genus Mycobacterium.</title>
        <authorList>
            <person name="Tortoli E."/>
            <person name="Trovato A."/>
            <person name="Cirillo D.M."/>
        </authorList>
    </citation>
    <scope>NUCLEOTIDE SEQUENCE [LARGE SCALE GENOMIC DNA]</scope>
    <source>
        <strain evidence="3 4">CCUG 66554</strain>
    </source>
</reference>
<comment type="caution">
    <text evidence="3">The sequence shown here is derived from an EMBL/GenBank/DDBJ whole genome shotgun (WGS) entry which is preliminary data.</text>
</comment>
<gene>
    <name evidence="3" type="ORF">BST43_15265</name>
</gene>
<feature type="region of interest" description="Disordered" evidence="1">
    <location>
        <begin position="80"/>
        <end position="108"/>
    </location>
</feature>
<organism evidence="3 4">
    <name type="scientific">Mycobacteroides saopaulense</name>
    <dbReference type="NCBI Taxonomy" id="1578165"/>
    <lineage>
        <taxon>Bacteria</taxon>
        <taxon>Bacillati</taxon>
        <taxon>Actinomycetota</taxon>
        <taxon>Actinomycetes</taxon>
        <taxon>Mycobacteriales</taxon>
        <taxon>Mycobacteriaceae</taxon>
        <taxon>Mycobacteroides</taxon>
    </lineage>
</organism>
<dbReference type="SMART" id="SM00530">
    <property type="entry name" value="HTH_XRE"/>
    <property type="match status" value="1"/>
</dbReference>
<evidence type="ECO:0000259" key="2">
    <source>
        <dbReference type="PROSITE" id="PS50943"/>
    </source>
</evidence>
<dbReference type="GO" id="GO:0003677">
    <property type="term" value="F:DNA binding"/>
    <property type="evidence" value="ECO:0007669"/>
    <property type="project" value="InterPro"/>
</dbReference>
<dbReference type="Proteomes" id="UP000192434">
    <property type="component" value="Unassembled WGS sequence"/>
</dbReference>
<dbReference type="RefSeq" id="WP_083017362.1">
    <property type="nucleotide sequence ID" value="NZ_MVII01000019.1"/>
</dbReference>
<dbReference type="AlphaFoldDB" id="A0A1X0J0U0"/>
<evidence type="ECO:0000256" key="1">
    <source>
        <dbReference type="SAM" id="MobiDB-lite"/>
    </source>
</evidence>
<dbReference type="SUPFAM" id="SSF47413">
    <property type="entry name" value="lambda repressor-like DNA-binding domains"/>
    <property type="match status" value="1"/>
</dbReference>
<proteinExistence type="predicted"/>
<sequence length="108" mass="11489">MTTASAGHRRGVRGVIPVLSDAQRLTVAREYVGLTQGELAERLGVGTATVQRAESGKTTPRRTTFMAWSMATGVDLDWLEKGDAANDDPDGGGSEWCARRDSNPQPSG</sequence>
<dbReference type="Pfam" id="PF01381">
    <property type="entry name" value="HTH_3"/>
    <property type="match status" value="1"/>
</dbReference>
<name>A0A1X0J0U0_9MYCO</name>
<dbReference type="Gene3D" id="1.10.260.40">
    <property type="entry name" value="lambda repressor-like DNA-binding domains"/>
    <property type="match status" value="1"/>
</dbReference>
<accession>A0A1X0J0U0</accession>
<evidence type="ECO:0000313" key="4">
    <source>
        <dbReference type="Proteomes" id="UP000192434"/>
    </source>
</evidence>